<sequence length="305" mass="33168">MTKLCVCLQNGNVQCLTKRCPPLACSEPYPVPGECCPQCPVPPADCPYTGITYRHMQRFYDPSDKCRDCICNNGTVTCQRKPCAPTPCTHPLQGDCCRSCDGNIAFFYDGSMYSVASIHCFLNCGKELKNELVNCQRVPCSQDCSHPVPSPLSPCCPVCDRCLYEGNEYSNRQTFNSLSNPCLRCVCLEGSVTCTHVVCPQIYCANPVSKPGQCCKECPGTDTAAYAGTKGKNTVKVHAGCLPQIHVCNAHVKCHFSGILCMCFFDLMLCVSLQSGSVQCEPPTCPTLPCTQQVTDPGACCPRCR</sequence>
<gene>
    <name evidence="5" type="ORF">AB205_0049070</name>
</gene>
<feature type="domain" description="VWFC" evidence="4">
    <location>
        <begin position="160"/>
        <end position="219"/>
    </location>
</feature>
<evidence type="ECO:0000313" key="5">
    <source>
        <dbReference type="EMBL" id="PIO23018.1"/>
    </source>
</evidence>
<reference evidence="6" key="1">
    <citation type="journal article" date="2017" name="Nat. Commun.">
        <title>The North American bullfrog draft genome provides insight into hormonal regulation of long noncoding RNA.</title>
        <authorList>
            <person name="Hammond S.A."/>
            <person name="Warren R.L."/>
            <person name="Vandervalk B.P."/>
            <person name="Kucuk E."/>
            <person name="Khan H."/>
            <person name="Gibb E.A."/>
            <person name="Pandoh P."/>
            <person name="Kirk H."/>
            <person name="Zhao Y."/>
            <person name="Jones M."/>
            <person name="Mungall A.J."/>
            <person name="Coope R."/>
            <person name="Pleasance S."/>
            <person name="Moore R.A."/>
            <person name="Holt R.A."/>
            <person name="Round J.M."/>
            <person name="Ohora S."/>
            <person name="Walle B.V."/>
            <person name="Veldhoen N."/>
            <person name="Helbing C.C."/>
            <person name="Birol I."/>
        </authorList>
    </citation>
    <scope>NUCLEOTIDE SEQUENCE [LARGE SCALE GENOMIC DNA]</scope>
</reference>
<dbReference type="PROSITE" id="PS01208">
    <property type="entry name" value="VWFC_1"/>
    <property type="match status" value="1"/>
</dbReference>
<dbReference type="EMBL" id="KV976385">
    <property type="protein sequence ID" value="PIO23018.1"/>
    <property type="molecule type" value="Genomic_DNA"/>
</dbReference>
<evidence type="ECO:0000256" key="2">
    <source>
        <dbReference type="ARBA" id="ARBA00022525"/>
    </source>
</evidence>
<dbReference type="PANTHER" id="PTHR46698:SF4">
    <property type="entry name" value="CROSSVEINLESS 2"/>
    <property type="match status" value="1"/>
</dbReference>
<organism evidence="5 6">
    <name type="scientific">Aquarana catesbeiana</name>
    <name type="common">American bullfrog</name>
    <name type="synonym">Rana catesbeiana</name>
    <dbReference type="NCBI Taxonomy" id="8400"/>
    <lineage>
        <taxon>Eukaryota</taxon>
        <taxon>Metazoa</taxon>
        <taxon>Chordata</taxon>
        <taxon>Craniata</taxon>
        <taxon>Vertebrata</taxon>
        <taxon>Euteleostomi</taxon>
        <taxon>Amphibia</taxon>
        <taxon>Batrachia</taxon>
        <taxon>Anura</taxon>
        <taxon>Neobatrachia</taxon>
        <taxon>Ranoidea</taxon>
        <taxon>Ranidae</taxon>
        <taxon>Aquarana</taxon>
    </lineage>
</organism>
<name>A0A2G9R552_AQUCT</name>
<dbReference type="InterPro" id="IPR052424">
    <property type="entry name" value="Kielin_Chordin-BMP_Reg"/>
</dbReference>
<dbReference type="PROSITE" id="PS50184">
    <property type="entry name" value="VWFC_2"/>
    <property type="match status" value="2"/>
</dbReference>
<keyword evidence="2" id="KW-0964">Secreted</keyword>
<dbReference type="AlphaFoldDB" id="A0A2G9R552"/>
<dbReference type="Pfam" id="PF23334">
    <property type="entry name" value="VWC2L_2nd"/>
    <property type="match status" value="1"/>
</dbReference>
<dbReference type="PANTHER" id="PTHR46698">
    <property type="entry name" value="CROSSVEINLESS 2"/>
    <property type="match status" value="1"/>
</dbReference>
<dbReference type="SMART" id="SM00214">
    <property type="entry name" value="VWC"/>
    <property type="match status" value="3"/>
</dbReference>
<evidence type="ECO:0000313" key="6">
    <source>
        <dbReference type="Proteomes" id="UP000228934"/>
    </source>
</evidence>
<feature type="non-terminal residue" evidence="5">
    <location>
        <position position="305"/>
    </location>
</feature>
<dbReference type="GO" id="GO:0005576">
    <property type="term" value="C:extracellular region"/>
    <property type="evidence" value="ECO:0007669"/>
    <property type="project" value="UniProtKB-SubCell"/>
</dbReference>
<dbReference type="InterPro" id="IPR001007">
    <property type="entry name" value="VWF_dom"/>
</dbReference>
<protein>
    <recommendedName>
        <fullName evidence="4">VWFC domain-containing protein</fullName>
    </recommendedName>
</protein>
<evidence type="ECO:0000256" key="3">
    <source>
        <dbReference type="ARBA" id="ARBA00022729"/>
    </source>
</evidence>
<dbReference type="SUPFAM" id="SSF57603">
    <property type="entry name" value="FnI-like domain"/>
    <property type="match status" value="3"/>
</dbReference>
<dbReference type="Gene3D" id="6.20.200.20">
    <property type="match status" value="3"/>
</dbReference>
<comment type="subcellular location">
    <subcellularLocation>
        <location evidence="1">Secreted</location>
    </subcellularLocation>
</comment>
<evidence type="ECO:0000259" key="4">
    <source>
        <dbReference type="PROSITE" id="PS50184"/>
    </source>
</evidence>
<evidence type="ECO:0000256" key="1">
    <source>
        <dbReference type="ARBA" id="ARBA00004613"/>
    </source>
</evidence>
<proteinExistence type="predicted"/>
<keyword evidence="6" id="KW-1185">Reference proteome</keyword>
<keyword evidence="3" id="KW-0732">Signal</keyword>
<feature type="domain" description="VWFC" evidence="4">
    <location>
        <begin position="44"/>
        <end position="101"/>
    </location>
</feature>
<dbReference type="Proteomes" id="UP000228934">
    <property type="component" value="Unassembled WGS sequence"/>
</dbReference>
<dbReference type="OrthoDB" id="10045365at2759"/>
<accession>A0A2G9R552</accession>